<organism evidence="2 3">
    <name type="scientific">Opitutus terrae (strain DSM 11246 / JCM 15787 / PB90-1)</name>
    <dbReference type="NCBI Taxonomy" id="452637"/>
    <lineage>
        <taxon>Bacteria</taxon>
        <taxon>Pseudomonadati</taxon>
        <taxon>Verrucomicrobiota</taxon>
        <taxon>Opitutia</taxon>
        <taxon>Opitutales</taxon>
        <taxon>Opitutaceae</taxon>
        <taxon>Opitutus</taxon>
    </lineage>
</organism>
<dbReference type="OrthoDB" id="30295at2"/>
<sequence>MKPSSQKFRSLDVRPLLARGEEPFPKIMATVNSLQPDEGFVLIAPFLPSPLIERLHAAGYQARPERAADGGWKTFFWRD</sequence>
<dbReference type="eggNOG" id="COG4309">
    <property type="taxonomic scope" value="Bacteria"/>
</dbReference>
<evidence type="ECO:0000259" key="1">
    <source>
        <dbReference type="Pfam" id="PF10006"/>
    </source>
</evidence>
<dbReference type="KEGG" id="ote:Oter_0905"/>
<keyword evidence="3" id="KW-1185">Reference proteome</keyword>
<dbReference type="InterPro" id="IPR018720">
    <property type="entry name" value="DUF2249"/>
</dbReference>
<reference evidence="2 3" key="1">
    <citation type="journal article" date="2011" name="J. Bacteriol.">
        <title>Genome sequence of the verrucomicrobium Opitutus terrae PB90-1, an abundant inhabitant of rice paddy soil ecosystems.</title>
        <authorList>
            <person name="van Passel M.W."/>
            <person name="Kant R."/>
            <person name="Palva A."/>
            <person name="Copeland A."/>
            <person name="Lucas S."/>
            <person name="Lapidus A."/>
            <person name="Glavina del Rio T."/>
            <person name="Pitluck S."/>
            <person name="Goltsman E."/>
            <person name="Clum A."/>
            <person name="Sun H."/>
            <person name="Schmutz J."/>
            <person name="Larimer F.W."/>
            <person name="Land M.L."/>
            <person name="Hauser L."/>
            <person name="Kyrpides N."/>
            <person name="Mikhailova N."/>
            <person name="Richardson P.P."/>
            <person name="Janssen P.H."/>
            <person name="de Vos W.M."/>
            <person name="Smidt H."/>
        </authorList>
    </citation>
    <scope>NUCLEOTIDE SEQUENCE [LARGE SCALE GENOMIC DNA]</scope>
    <source>
        <strain evidence="3">DSM 11246 / JCM 15787 / PB90-1</strain>
    </source>
</reference>
<proteinExistence type="predicted"/>
<evidence type="ECO:0000313" key="2">
    <source>
        <dbReference type="EMBL" id="ACB74193.1"/>
    </source>
</evidence>
<dbReference type="STRING" id="452637.Oter_0905"/>
<evidence type="ECO:0000313" key="3">
    <source>
        <dbReference type="Proteomes" id="UP000007013"/>
    </source>
</evidence>
<dbReference type="EMBL" id="CP001032">
    <property type="protein sequence ID" value="ACB74193.1"/>
    <property type="molecule type" value="Genomic_DNA"/>
</dbReference>
<feature type="domain" description="DUF2249" evidence="1">
    <location>
        <begin position="11"/>
        <end position="78"/>
    </location>
</feature>
<accession>B1ZWR6</accession>
<dbReference type="RefSeq" id="WP_012373731.1">
    <property type="nucleotide sequence ID" value="NC_010571.1"/>
</dbReference>
<dbReference type="AlphaFoldDB" id="B1ZWR6"/>
<name>B1ZWR6_OPITP</name>
<dbReference type="Proteomes" id="UP000007013">
    <property type="component" value="Chromosome"/>
</dbReference>
<dbReference type="HOGENOM" id="CLU_157868_0_1_0"/>
<protein>
    <recommendedName>
        <fullName evidence="1">DUF2249 domain-containing protein</fullName>
    </recommendedName>
</protein>
<dbReference type="Pfam" id="PF10006">
    <property type="entry name" value="DUF2249"/>
    <property type="match status" value="1"/>
</dbReference>
<gene>
    <name evidence="2" type="ordered locus">Oter_0905</name>
</gene>